<evidence type="ECO:0000256" key="3">
    <source>
        <dbReference type="ARBA" id="ARBA00022692"/>
    </source>
</evidence>
<comment type="subcellular location">
    <subcellularLocation>
        <location evidence="1">Cell membrane</location>
        <topology evidence="1">Multi-pass membrane protein</topology>
    </subcellularLocation>
</comment>
<evidence type="ECO:0000256" key="6">
    <source>
        <dbReference type="SAM" id="Phobius"/>
    </source>
</evidence>
<keyword evidence="4 6" id="KW-1133">Transmembrane helix</keyword>
<keyword evidence="5 6" id="KW-0472">Membrane</keyword>
<evidence type="ECO:0000256" key="5">
    <source>
        <dbReference type="ARBA" id="ARBA00023136"/>
    </source>
</evidence>
<organism evidence="7 8">
    <name type="scientific">Handelsmanbacteria sp. (strain RIFCSPLOWO2_12_FULL_64_10)</name>
    <dbReference type="NCBI Taxonomy" id="1817868"/>
    <lineage>
        <taxon>Bacteria</taxon>
        <taxon>Candidatus Handelsmaniibacteriota</taxon>
    </lineage>
</organism>
<keyword evidence="3 6" id="KW-0812">Transmembrane</keyword>
<evidence type="ECO:0000313" key="8">
    <source>
        <dbReference type="Proteomes" id="UP000178606"/>
    </source>
</evidence>
<feature type="transmembrane region" description="Helical" evidence="6">
    <location>
        <begin position="31"/>
        <end position="54"/>
    </location>
</feature>
<evidence type="ECO:0000256" key="2">
    <source>
        <dbReference type="ARBA" id="ARBA00022475"/>
    </source>
</evidence>
<evidence type="ECO:0000313" key="7">
    <source>
        <dbReference type="EMBL" id="OGG51910.1"/>
    </source>
</evidence>
<accession>A0A1F6CS45</accession>
<dbReference type="GO" id="GO:0005886">
    <property type="term" value="C:plasma membrane"/>
    <property type="evidence" value="ECO:0007669"/>
    <property type="project" value="UniProtKB-SubCell"/>
</dbReference>
<name>A0A1F6CS45_HANXR</name>
<dbReference type="InterPro" id="IPR050833">
    <property type="entry name" value="Poly_Biosynth_Transport"/>
</dbReference>
<dbReference type="EMBL" id="MFKF01000163">
    <property type="protein sequence ID" value="OGG51910.1"/>
    <property type="molecule type" value="Genomic_DNA"/>
</dbReference>
<dbReference type="Proteomes" id="UP000178606">
    <property type="component" value="Unassembled WGS sequence"/>
</dbReference>
<comment type="caution">
    <text evidence="7">The sequence shown here is derived from an EMBL/GenBank/DDBJ whole genome shotgun (WGS) entry which is preliminary data.</text>
</comment>
<feature type="transmembrane region" description="Helical" evidence="6">
    <location>
        <begin position="66"/>
        <end position="86"/>
    </location>
</feature>
<dbReference type="PANTHER" id="PTHR30250">
    <property type="entry name" value="PST FAMILY PREDICTED COLANIC ACID TRANSPORTER"/>
    <property type="match status" value="1"/>
</dbReference>
<dbReference type="PANTHER" id="PTHR30250:SF11">
    <property type="entry name" value="O-ANTIGEN TRANSPORTER-RELATED"/>
    <property type="match status" value="1"/>
</dbReference>
<evidence type="ECO:0000256" key="4">
    <source>
        <dbReference type="ARBA" id="ARBA00022989"/>
    </source>
</evidence>
<dbReference type="AlphaFoldDB" id="A0A1F6CS45"/>
<gene>
    <name evidence="7" type="ORF">A3F84_02860</name>
</gene>
<protein>
    <submittedName>
        <fullName evidence="7">Uncharacterized protein</fullName>
    </submittedName>
</protein>
<proteinExistence type="predicted"/>
<reference evidence="7 8" key="1">
    <citation type="journal article" date="2016" name="Nat. Commun.">
        <title>Thousands of microbial genomes shed light on interconnected biogeochemical processes in an aquifer system.</title>
        <authorList>
            <person name="Anantharaman K."/>
            <person name="Brown C.T."/>
            <person name="Hug L.A."/>
            <person name="Sharon I."/>
            <person name="Castelle C.J."/>
            <person name="Probst A.J."/>
            <person name="Thomas B.C."/>
            <person name="Singh A."/>
            <person name="Wilkins M.J."/>
            <person name="Karaoz U."/>
            <person name="Brodie E.L."/>
            <person name="Williams K.H."/>
            <person name="Hubbard S.S."/>
            <person name="Banfield J.F."/>
        </authorList>
    </citation>
    <scope>NUCLEOTIDE SEQUENCE [LARGE SCALE GENOMIC DNA]</scope>
    <source>
        <strain evidence="8">RIFCSPLOWO2_12_FULL_64_10</strain>
    </source>
</reference>
<feature type="transmembrane region" description="Helical" evidence="6">
    <location>
        <begin position="92"/>
        <end position="114"/>
    </location>
</feature>
<sequence>MALLLLAGAPIAGLAALFRREIMFLIYGPGYAAAAPAFAVLMAALVPMFLNYGLTHFLIGLHLTRLNALFCGVCLLVNVTANFLLIPSLGATGAALSLLITEGLLMILCVGAIYRKR</sequence>
<keyword evidence="2" id="KW-1003">Cell membrane</keyword>
<evidence type="ECO:0000256" key="1">
    <source>
        <dbReference type="ARBA" id="ARBA00004651"/>
    </source>
</evidence>